<gene>
    <name evidence="5" type="ORF">AY601_2587</name>
</gene>
<dbReference type="Pfam" id="PF00211">
    <property type="entry name" value="Guanylate_cyc"/>
    <property type="match status" value="1"/>
</dbReference>
<evidence type="ECO:0000313" key="6">
    <source>
        <dbReference type="Proteomes" id="UP000071561"/>
    </source>
</evidence>
<dbReference type="AlphaFoldDB" id="A0A127VDM4"/>
<keyword evidence="2" id="KW-1003">Cell membrane</keyword>
<evidence type="ECO:0000256" key="1">
    <source>
        <dbReference type="ARBA" id="ARBA00004651"/>
    </source>
</evidence>
<evidence type="ECO:0000256" key="2">
    <source>
        <dbReference type="ARBA" id="ARBA00022475"/>
    </source>
</evidence>
<sequence length="250" mass="27907">MKTQNNYIPSTLPTHQISCTRLTDQTIVCKSPDQMKEIYTALGEERELALLFLDIRNFTAAMEIRSSYEVIYMIRKLFVLFNRSITAAGGRIIETNGDSIYAVFGLDTNLRKAVQSSVDAAYALLRDVDVFNASYAQPYFNLSYEVGIGVHHGKVVVGQYDLANKEQMTVMGLPVNIASRLQGETKGLNNNLIISESTYDLLTEPKDAEIRTVQLKGVSAAMNVMLMGNTFHPKNHIDDMDLNYYLGISG</sequence>
<accession>A0A127VDM4</accession>
<dbReference type="RefSeq" id="WP_068401625.1">
    <property type="nucleotide sequence ID" value="NZ_CP014504.1"/>
</dbReference>
<dbReference type="PATRIC" id="fig|188932.3.peg.2699"/>
<evidence type="ECO:0000313" key="5">
    <source>
        <dbReference type="EMBL" id="AMP99476.1"/>
    </source>
</evidence>
<keyword evidence="6" id="KW-1185">Reference proteome</keyword>
<dbReference type="PANTHER" id="PTHR43081:SF17">
    <property type="entry name" value="BLL5647 PROTEIN"/>
    <property type="match status" value="1"/>
</dbReference>
<dbReference type="GO" id="GO:0005886">
    <property type="term" value="C:plasma membrane"/>
    <property type="evidence" value="ECO:0007669"/>
    <property type="project" value="UniProtKB-SubCell"/>
</dbReference>
<dbReference type="SMART" id="SM00044">
    <property type="entry name" value="CYCc"/>
    <property type="match status" value="1"/>
</dbReference>
<organism evidence="5 6">
    <name type="scientific">Pedobacter cryoconitis</name>
    <dbReference type="NCBI Taxonomy" id="188932"/>
    <lineage>
        <taxon>Bacteria</taxon>
        <taxon>Pseudomonadati</taxon>
        <taxon>Bacteroidota</taxon>
        <taxon>Sphingobacteriia</taxon>
        <taxon>Sphingobacteriales</taxon>
        <taxon>Sphingobacteriaceae</taxon>
        <taxon>Pedobacter</taxon>
    </lineage>
</organism>
<protein>
    <submittedName>
        <fullName evidence="5">Adenylate/guanylate cyclase</fullName>
    </submittedName>
</protein>
<keyword evidence="3" id="KW-0472">Membrane</keyword>
<dbReference type="CDD" id="cd07302">
    <property type="entry name" value="CHD"/>
    <property type="match status" value="1"/>
</dbReference>
<dbReference type="EMBL" id="CP014504">
    <property type="protein sequence ID" value="AMP99476.1"/>
    <property type="molecule type" value="Genomic_DNA"/>
</dbReference>
<dbReference type="GO" id="GO:0035556">
    <property type="term" value="P:intracellular signal transduction"/>
    <property type="evidence" value="ECO:0007669"/>
    <property type="project" value="InterPro"/>
</dbReference>
<dbReference type="OrthoDB" id="341967at2"/>
<dbReference type="KEGG" id="pcm:AY601_2587"/>
<dbReference type="SUPFAM" id="SSF55073">
    <property type="entry name" value="Nucleotide cyclase"/>
    <property type="match status" value="1"/>
</dbReference>
<dbReference type="GO" id="GO:0006171">
    <property type="term" value="P:cAMP biosynthetic process"/>
    <property type="evidence" value="ECO:0007669"/>
    <property type="project" value="TreeGrafter"/>
</dbReference>
<proteinExistence type="predicted"/>
<evidence type="ECO:0000256" key="3">
    <source>
        <dbReference type="ARBA" id="ARBA00023136"/>
    </source>
</evidence>
<reference evidence="5 6" key="1">
    <citation type="submission" date="2016-03" db="EMBL/GenBank/DDBJ databases">
        <title>Complete genome sequence of Pedobacter cryoconitis PAMC 27485.</title>
        <authorList>
            <person name="Lee J."/>
            <person name="Kim O.-S."/>
        </authorList>
    </citation>
    <scope>NUCLEOTIDE SEQUENCE [LARGE SCALE GENOMIC DNA]</scope>
    <source>
        <strain evidence="5 6">PAMC 27485</strain>
    </source>
</reference>
<dbReference type="Gene3D" id="3.30.70.1230">
    <property type="entry name" value="Nucleotide cyclase"/>
    <property type="match status" value="1"/>
</dbReference>
<feature type="domain" description="Guanylate cyclase" evidence="4">
    <location>
        <begin position="49"/>
        <end position="182"/>
    </location>
</feature>
<dbReference type="InterPro" id="IPR001054">
    <property type="entry name" value="A/G_cyclase"/>
</dbReference>
<evidence type="ECO:0000259" key="4">
    <source>
        <dbReference type="PROSITE" id="PS50125"/>
    </source>
</evidence>
<comment type="subcellular location">
    <subcellularLocation>
        <location evidence="1">Cell membrane</location>
        <topology evidence="1">Multi-pass membrane protein</topology>
    </subcellularLocation>
</comment>
<name>A0A127VDM4_9SPHI</name>
<dbReference type="Proteomes" id="UP000071561">
    <property type="component" value="Chromosome"/>
</dbReference>
<dbReference type="InterPro" id="IPR029787">
    <property type="entry name" value="Nucleotide_cyclase"/>
</dbReference>
<dbReference type="GO" id="GO:0004016">
    <property type="term" value="F:adenylate cyclase activity"/>
    <property type="evidence" value="ECO:0007669"/>
    <property type="project" value="UniProtKB-ARBA"/>
</dbReference>
<dbReference type="InterPro" id="IPR050697">
    <property type="entry name" value="Adenylyl/Guanylyl_Cyclase_3/4"/>
</dbReference>
<dbReference type="PANTHER" id="PTHR43081">
    <property type="entry name" value="ADENYLATE CYCLASE, TERMINAL-DIFFERENTIATION SPECIFIC-RELATED"/>
    <property type="match status" value="1"/>
</dbReference>
<dbReference type="PROSITE" id="PS50125">
    <property type="entry name" value="GUANYLATE_CYCLASE_2"/>
    <property type="match status" value="1"/>
</dbReference>